<feature type="transmembrane region" description="Helical" evidence="1">
    <location>
        <begin position="479"/>
        <end position="500"/>
    </location>
</feature>
<feature type="transmembrane region" description="Helical" evidence="1">
    <location>
        <begin position="252"/>
        <end position="274"/>
    </location>
</feature>
<evidence type="ECO:0000256" key="1">
    <source>
        <dbReference type="SAM" id="Phobius"/>
    </source>
</evidence>
<keyword evidence="1" id="KW-1133">Transmembrane helix</keyword>
<organism evidence="2 3">
    <name type="scientific">Keratinibaculum paraultunense</name>
    <dbReference type="NCBI Taxonomy" id="1278232"/>
    <lineage>
        <taxon>Bacteria</taxon>
        <taxon>Bacillati</taxon>
        <taxon>Bacillota</taxon>
        <taxon>Tissierellia</taxon>
        <taxon>Tissierellales</taxon>
        <taxon>Tepidimicrobiaceae</taxon>
        <taxon>Keratinibaculum</taxon>
    </lineage>
</organism>
<feature type="transmembrane region" description="Helical" evidence="1">
    <location>
        <begin position="70"/>
        <end position="97"/>
    </location>
</feature>
<feature type="transmembrane region" description="Helical" evidence="1">
    <location>
        <begin position="28"/>
        <end position="50"/>
    </location>
</feature>
<feature type="transmembrane region" description="Helical" evidence="1">
    <location>
        <begin position="375"/>
        <end position="401"/>
    </location>
</feature>
<feature type="transmembrane region" description="Helical" evidence="1">
    <location>
        <begin position="188"/>
        <end position="208"/>
    </location>
</feature>
<dbReference type="EMBL" id="SMAE01000003">
    <property type="protein sequence ID" value="TCS90808.1"/>
    <property type="molecule type" value="Genomic_DNA"/>
</dbReference>
<accession>A0A4R3KYA1</accession>
<feature type="transmembrane region" description="Helical" evidence="1">
    <location>
        <begin position="407"/>
        <end position="430"/>
    </location>
</feature>
<keyword evidence="1" id="KW-0472">Membrane</keyword>
<protein>
    <submittedName>
        <fullName evidence="2">Putative transporter with 12 TMs</fullName>
    </submittedName>
</protein>
<evidence type="ECO:0000313" key="2">
    <source>
        <dbReference type="EMBL" id="TCS90808.1"/>
    </source>
</evidence>
<feature type="transmembrane region" description="Helical" evidence="1">
    <location>
        <begin position="334"/>
        <end position="354"/>
    </location>
</feature>
<feature type="transmembrane region" description="Helical" evidence="1">
    <location>
        <begin position="153"/>
        <end position="176"/>
    </location>
</feature>
<feature type="transmembrane region" description="Helical" evidence="1">
    <location>
        <begin position="118"/>
        <end position="147"/>
    </location>
</feature>
<sequence>MRDLKLLYKYATKTSKPNKSNGKKFGNAINWAMSLFFIVLMAIPMIMMFYEMANMLAVPVSSLGLPYKGYLFDIYMFLYPATFGLMAILTLVPSMVFNVFEADDMTFLLTLPIKRSTIFIFKASMGLFMGVLPLLMLIILGLCYGVAFKLNILLSIIGLLLFMVFIFLFSFTIGSIMARFMKKSTANIFSQIFLYVSIIAYVVVMNVFPRQAENFEAILDSFHGIFGILEGKYAWIMPTNWFLYAVKGDNRVFILLGLLSIIFAFVIIKATNVFNMDSGRSKSKTKKGIQISRYPIIKKEIRLIFRNPKNIFSISYAIIFPLVFTYINKSILSGAMFVALFSALYTAILSIQLITEEKKSWPFLKLLPIDMDKVIRYKAFIPAIIYTLDYVIVLLVGYLLIDVEPIIFLSIIPMIAVILYSSAFGLNIFLNDPQRSLVGDGFKLKFSESMLIQFGTIILSLGVIIPFQMQTNIKPTSPIWYKVLAMGLPWTIMIIAIILVKSTLKKVKIRIETWE</sequence>
<dbReference type="AlphaFoldDB" id="A0A4R3KYA1"/>
<dbReference type="OrthoDB" id="3034367at2"/>
<evidence type="ECO:0000313" key="3">
    <source>
        <dbReference type="Proteomes" id="UP000294567"/>
    </source>
</evidence>
<keyword evidence="3" id="KW-1185">Reference proteome</keyword>
<name>A0A4R3KYA1_9FIRM</name>
<reference evidence="2 3" key="1">
    <citation type="submission" date="2019-03" db="EMBL/GenBank/DDBJ databases">
        <title>Genomic Encyclopedia of Type Strains, Phase IV (KMG-IV): sequencing the most valuable type-strain genomes for metagenomic binning, comparative biology and taxonomic classification.</title>
        <authorList>
            <person name="Goeker M."/>
        </authorList>
    </citation>
    <scope>NUCLEOTIDE SEQUENCE [LARGE SCALE GENOMIC DNA]</scope>
    <source>
        <strain evidence="2 3">DSM 26752</strain>
    </source>
</reference>
<comment type="caution">
    <text evidence="2">The sequence shown here is derived from an EMBL/GenBank/DDBJ whole genome shotgun (WGS) entry which is preliminary data.</text>
</comment>
<feature type="transmembrane region" description="Helical" evidence="1">
    <location>
        <begin position="311"/>
        <end position="328"/>
    </location>
</feature>
<proteinExistence type="predicted"/>
<gene>
    <name evidence="2" type="ORF">EDD65_103119</name>
</gene>
<keyword evidence="1" id="KW-0812">Transmembrane</keyword>
<dbReference type="Proteomes" id="UP000294567">
    <property type="component" value="Unassembled WGS sequence"/>
</dbReference>
<dbReference type="RefSeq" id="WP_132026475.1">
    <property type="nucleotide sequence ID" value="NZ_CP068564.1"/>
</dbReference>
<feature type="transmembrane region" description="Helical" evidence="1">
    <location>
        <begin position="450"/>
        <end position="467"/>
    </location>
</feature>